<evidence type="ECO:0000313" key="1">
    <source>
        <dbReference type="EMBL" id="MFD1065840.1"/>
    </source>
</evidence>
<reference evidence="2" key="1">
    <citation type="journal article" date="2019" name="Int. J. Syst. Evol. Microbiol.">
        <title>The Global Catalogue of Microorganisms (GCM) 10K type strain sequencing project: providing services to taxonomists for standard genome sequencing and annotation.</title>
        <authorList>
            <consortium name="The Broad Institute Genomics Platform"/>
            <consortium name="The Broad Institute Genome Sequencing Center for Infectious Disease"/>
            <person name="Wu L."/>
            <person name="Ma J."/>
        </authorList>
    </citation>
    <scope>NUCLEOTIDE SEQUENCE [LARGE SCALE GENOMIC DNA]</scope>
    <source>
        <strain evidence="2">CCUG 56608</strain>
    </source>
</reference>
<dbReference type="RefSeq" id="WP_379591431.1">
    <property type="nucleotide sequence ID" value="NZ_JBHTKK010000006.1"/>
</dbReference>
<gene>
    <name evidence="1" type="ORF">ACFQ19_07365</name>
</gene>
<proteinExistence type="predicted"/>
<name>A0ABW3NH73_9BACI</name>
<evidence type="ECO:0000313" key="2">
    <source>
        <dbReference type="Proteomes" id="UP001597041"/>
    </source>
</evidence>
<evidence type="ECO:0008006" key="3">
    <source>
        <dbReference type="Google" id="ProtNLM"/>
    </source>
</evidence>
<accession>A0ABW3NH73</accession>
<comment type="caution">
    <text evidence="1">The sequence shown here is derived from an EMBL/GenBank/DDBJ whole genome shotgun (WGS) entry which is preliminary data.</text>
</comment>
<protein>
    <recommendedName>
        <fullName evidence="3">DUF4479 domain-containing protein</fullName>
    </recommendedName>
</protein>
<organism evidence="1 2">
    <name type="scientific">Oceanobacillus locisalsi</name>
    <dbReference type="NCBI Taxonomy" id="546107"/>
    <lineage>
        <taxon>Bacteria</taxon>
        <taxon>Bacillati</taxon>
        <taxon>Bacillota</taxon>
        <taxon>Bacilli</taxon>
        <taxon>Bacillales</taxon>
        <taxon>Bacillaceae</taxon>
        <taxon>Oceanobacillus</taxon>
    </lineage>
</organism>
<sequence>MQDNISILEWKAFVENKRKNKMVVKVIWNDTDRLTLLITPNMKVHSFILDEKEGYLLYDSEGKQITAPVPSIIPNDAFTDGQIEQRAISEGKVTFYGERLSKQDLQLLNQSVN</sequence>
<dbReference type="EMBL" id="JBHTKK010000006">
    <property type="protein sequence ID" value="MFD1065840.1"/>
    <property type="molecule type" value="Genomic_DNA"/>
</dbReference>
<dbReference type="Proteomes" id="UP001597041">
    <property type="component" value="Unassembled WGS sequence"/>
</dbReference>
<keyword evidence="2" id="KW-1185">Reference proteome</keyword>